<evidence type="ECO:0000256" key="5">
    <source>
        <dbReference type="ARBA" id="ARBA00022741"/>
    </source>
</evidence>
<dbReference type="AlphaFoldDB" id="A0A2W7NGP3"/>
<dbReference type="Pfam" id="PF07730">
    <property type="entry name" value="HisKA_3"/>
    <property type="match status" value="1"/>
</dbReference>
<dbReference type="Proteomes" id="UP000249239">
    <property type="component" value="Unassembled WGS sequence"/>
</dbReference>
<comment type="caution">
    <text evidence="11">The sequence shown here is derived from an EMBL/GenBank/DDBJ whole genome shotgun (WGS) entry which is preliminary data.</text>
</comment>
<keyword evidence="6" id="KW-0418">Kinase</keyword>
<keyword evidence="4" id="KW-0808">Transferase</keyword>
<dbReference type="Gene3D" id="1.20.5.1930">
    <property type="match status" value="1"/>
</dbReference>
<dbReference type="GO" id="GO:0000155">
    <property type="term" value="F:phosphorelay sensor kinase activity"/>
    <property type="evidence" value="ECO:0007669"/>
    <property type="project" value="InterPro"/>
</dbReference>
<reference evidence="11 12" key="1">
    <citation type="submission" date="2018-06" db="EMBL/GenBank/DDBJ databases">
        <title>Genomic Encyclopedia of Archaeal and Bacterial Type Strains, Phase II (KMG-II): from individual species to whole genera.</title>
        <authorList>
            <person name="Goeker M."/>
        </authorList>
    </citation>
    <scope>NUCLEOTIDE SEQUENCE [LARGE SCALE GENOMIC DNA]</scope>
    <source>
        <strain evidence="11 12">DSM 6779</strain>
    </source>
</reference>
<gene>
    <name evidence="11" type="ORF">LX69_02052</name>
</gene>
<dbReference type="InterPro" id="IPR013655">
    <property type="entry name" value="PAS_fold_3"/>
</dbReference>
<dbReference type="Gene3D" id="3.30.565.10">
    <property type="entry name" value="Histidine kinase-like ATPase, C-terminal domain"/>
    <property type="match status" value="1"/>
</dbReference>
<dbReference type="InterPro" id="IPR005467">
    <property type="entry name" value="His_kinase_dom"/>
</dbReference>
<evidence type="ECO:0000256" key="1">
    <source>
        <dbReference type="ARBA" id="ARBA00000085"/>
    </source>
</evidence>
<dbReference type="CDD" id="cd00130">
    <property type="entry name" value="PAS"/>
    <property type="match status" value="1"/>
</dbReference>
<evidence type="ECO:0000259" key="10">
    <source>
        <dbReference type="PROSITE" id="PS50113"/>
    </source>
</evidence>
<evidence type="ECO:0000313" key="11">
    <source>
        <dbReference type="EMBL" id="PZX15864.1"/>
    </source>
</evidence>
<dbReference type="InterPro" id="IPR035965">
    <property type="entry name" value="PAS-like_dom_sf"/>
</dbReference>
<feature type="domain" description="PAC" evidence="10">
    <location>
        <begin position="79"/>
        <end position="131"/>
    </location>
</feature>
<keyword evidence="3" id="KW-0597">Phosphoprotein</keyword>
<keyword evidence="12" id="KW-1185">Reference proteome</keyword>
<dbReference type="InterPro" id="IPR011712">
    <property type="entry name" value="Sig_transdc_His_kin_sub3_dim/P"/>
</dbReference>
<dbReference type="GO" id="GO:0005524">
    <property type="term" value="F:ATP binding"/>
    <property type="evidence" value="ECO:0007669"/>
    <property type="project" value="UniProtKB-KW"/>
</dbReference>
<evidence type="ECO:0000256" key="3">
    <source>
        <dbReference type="ARBA" id="ARBA00022553"/>
    </source>
</evidence>
<evidence type="ECO:0000256" key="8">
    <source>
        <dbReference type="ARBA" id="ARBA00023012"/>
    </source>
</evidence>
<dbReference type="InterPro" id="IPR003594">
    <property type="entry name" value="HATPase_dom"/>
</dbReference>
<dbReference type="Pfam" id="PF08447">
    <property type="entry name" value="PAS_3"/>
    <property type="match status" value="1"/>
</dbReference>
<protein>
    <recommendedName>
        <fullName evidence="2">histidine kinase</fullName>
        <ecNumber evidence="2">2.7.13.3</ecNumber>
    </recommendedName>
</protein>
<keyword evidence="5" id="KW-0547">Nucleotide-binding</keyword>
<name>A0A2W7NGP3_9BACT</name>
<dbReference type="InterPro" id="IPR000014">
    <property type="entry name" value="PAS"/>
</dbReference>
<organism evidence="11 12">
    <name type="scientific">Breznakibacter xylanolyticus</name>
    <dbReference type="NCBI Taxonomy" id="990"/>
    <lineage>
        <taxon>Bacteria</taxon>
        <taxon>Pseudomonadati</taxon>
        <taxon>Bacteroidota</taxon>
        <taxon>Bacteroidia</taxon>
        <taxon>Marinilabiliales</taxon>
        <taxon>Marinilabiliaceae</taxon>
        <taxon>Breznakibacter</taxon>
    </lineage>
</organism>
<dbReference type="Pfam" id="PF02518">
    <property type="entry name" value="HATPase_c"/>
    <property type="match status" value="1"/>
</dbReference>
<proteinExistence type="predicted"/>
<evidence type="ECO:0000256" key="4">
    <source>
        <dbReference type="ARBA" id="ARBA00022679"/>
    </source>
</evidence>
<dbReference type="SUPFAM" id="SSF55874">
    <property type="entry name" value="ATPase domain of HSP90 chaperone/DNA topoisomerase II/histidine kinase"/>
    <property type="match status" value="1"/>
</dbReference>
<keyword evidence="7" id="KW-0067">ATP-binding</keyword>
<dbReference type="EMBL" id="QKZK01000015">
    <property type="protein sequence ID" value="PZX15864.1"/>
    <property type="molecule type" value="Genomic_DNA"/>
</dbReference>
<feature type="domain" description="Histidine kinase" evidence="9">
    <location>
        <begin position="498"/>
        <end position="589"/>
    </location>
</feature>
<dbReference type="InterPro" id="IPR000700">
    <property type="entry name" value="PAS-assoc_C"/>
</dbReference>
<evidence type="ECO:0000256" key="7">
    <source>
        <dbReference type="ARBA" id="ARBA00022840"/>
    </source>
</evidence>
<dbReference type="CDD" id="cd16917">
    <property type="entry name" value="HATPase_UhpB-NarQ-NarX-like"/>
    <property type="match status" value="1"/>
</dbReference>
<dbReference type="PANTHER" id="PTHR24421">
    <property type="entry name" value="NITRATE/NITRITE SENSOR PROTEIN NARX-RELATED"/>
    <property type="match status" value="1"/>
</dbReference>
<dbReference type="EC" id="2.7.13.3" evidence="2"/>
<evidence type="ECO:0000313" key="12">
    <source>
        <dbReference type="Proteomes" id="UP000249239"/>
    </source>
</evidence>
<dbReference type="RefSeq" id="WP_146260708.1">
    <property type="nucleotide sequence ID" value="NZ_QKZK01000015.1"/>
</dbReference>
<evidence type="ECO:0000256" key="6">
    <source>
        <dbReference type="ARBA" id="ARBA00022777"/>
    </source>
</evidence>
<evidence type="ECO:0000259" key="9">
    <source>
        <dbReference type="PROSITE" id="PS50109"/>
    </source>
</evidence>
<dbReference type="GO" id="GO:0016020">
    <property type="term" value="C:membrane"/>
    <property type="evidence" value="ECO:0007669"/>
    <property type="project" value="InterPro"/>
</dbReference>
<dbReference type="PANTHER" id="PTHR24421:SF10">
    <property type="entry name" value="NITRATE_NITRITE SENSOR PROTEIN NARQ"/>
    <property type="match status" value="1"/>
</dbReference>
<accession>A0A2W7NGP3</accession>
<keyword evidence="8" id="KW-0902">Two-component regulatory system</keyword>
<dbReference type="OrthoDB" id="9760839at2"/>
<dbReference type="PROSITE" id="PS50109">
    <property type="entry name" value="HIS_KIN"/>
    <property type="match status" value="1"/>
</dbReference>
<dbReference type="PROSITE" id="PS50113">
    <property type="entry name" value="PAC"/>
    <property type="match status" value="1"/>
</dbReference>
<dbReference type="SUPFAM" id="SSF55785">
    <property type="entry name" value="PYP-like sensor domain (PAS domain)"/>
    <property type="match status" value="3"/>
</dbReference>
<evidence type="ECO:0000256" key="2">
    <source>
        <dbReference type="ARBA" id="ARBA00012438"/>
    </source>
</evidence>
<dbReference type="Gene3D" id="3.30.450.20">
    <property type="entry name" value="PAS domain"/>
    <property type="match status" value="3"/>
</dbReference>
<dbReference type="InterPro" id="IPR036890">
    <property type="entry name" value="HATPase_C_sf"/>
</dbReference>
<dbReference type="InterPro" id="IPR050482">
    <property type="entry name" value="Sensor_HK_TwoCompSys"/>
</dbReference>
<sequence>MTHHLNHLLDIMPGYAYRSHYAPAWTVEWVSKGVETITGYPTDYFHLSPCHTLHGLILARDKAYVTQVIADAIDKSQPYSLEYRIKNNQGQTVWLSEQGLPIFSPSGQLIGIEGYVSNISEQVIAQKEQFDSEKKYSLLFRQMMNAFILLTPVKDASGTVIDFRYEEMNPAFDDHSAIPSQQCLGKTILEVQGHMGPQIVSKYLEVFDSGSPHQFEIYNAEQDRYYSIHAFKSSPDKLAVLFHDISESARLHAALKRSEAQYRTLFESIFSAFAVCEPVFEASGRMIDFEFIECNPAFVYHTGLPPMEVTHKRCRSLPVRCFDEWLPLFEQVCKTGKPKTEERFNTVLDRYFRISIFSPGKNRFAMLLDDISEQKQIQQRIIDTMIETEENERRKLAGDLHDEIGPLLSSMRMYNASLQRKTTDTKNLELVELLSRLTDDSIEKIREISHNLSPAILERYGLVSAISAECELMQPIIPVTFNHNIRQIRFSARIETTLYRIVKELMNNTKKHSGANRASLDIHFTNEQVLVKYHDNGSGFPTDIITSEPTRGMGLLNIEMRVRSINGEYAMTSEPGTGFTFEMTALVNRVYNPLDDDLLA</sequence>
<dbReference type="GO" id="GO:0046983">
    <property type="term" value="F:protein dimerization activity"/>
    <property type="evidence" value="ECO:0007669"/>
    <property type="project" value="InterPro"/>
</dbReference>
<comment type="catalytic activity">
    <reaction evidence="1">
        <text>ATP + protein L-histidine = ADP + protein N-phospho-L-histidine.</text>
        <dbReference type="EC" id="2.7.13.3"/>
    </reaction>
</comment>